<comment type="caution">
    <text evidence="2">The sequence shown here is derived from an EMBL/GenBank/DDBJ whole genome shotgun (WGS) entry which is preliminary data.</text>
</comment>
<dbReference type="Proteomes" id="UP000248724">
    <property type="component" value="Unassembled WGS sequence"/>
</dbReference>
<gene>
    <name evidence="2" type="ORF">DLM65_01785</name>
</gene>
<evidence type="ECO:0000313" key="3">
    <source>
        <dbReference type="Proteomes" id="UP000248724"/>
    </source>
</evidence>
<feature type="transmembrane region" description="Helical" evidence="1">
    <location>
        <begin position="119"/>
        <end position="140"/>
    </location>
</feature>
<organism evidence="2 3">
    <name type="scientific">Candidatus Aeolococcus gillhamiae</name>
    <dbReference type="NCBI Taxonomy" id="3127015"/>
    <lineage>
        <taxon>Bacteria</taxon>
        <taxon>Bacillati</taxon>
        <taxon>Candidatus Dormiibacterota</taxon>
        <taxon>Candidatus Dormibacteria</taxon>
        <taxon>Candidatus Aeolococcales</taxon>
        <taxon>Candidatus Aeolococcaceae</taxon>
        <taxon>Candidatus Aeolococcus</taxon>
    </lineage>
</organism>
<reference evidence="2 3" key="1">
    <citation type="journal article" date="2017" name="Nature">
        <title>Atmospheric trace gases support primary production in Antarctic desert surface soil.</title>
        <authorList>
            <person name="Ji M."/>
            <person name="Greening C."/>
            <person name="Vanwonterghem I."/>
            <person name="Carere C.R."/>
            <person name="Bay S.K."/>
            <person name="Steen J.A."/>
            <person name="Montgomery K."/>
            <person name="Lines T."/>
            <person name="Beardall J."/>
            <person name="van Dorst J."/>
            <person name="Snape I."/>
            <person name="Stott M.B."/>
            <person name="Hugenholtz P."/>
            <person name="Ferrari B.C."/>
        </authorList>
    </citation>
    <scope>NUCLEOTIDE SEQUENCE [LARGE SCALE GENOMIC DNA]</scope>
    <source>
        <strain evidence="2">RRmetagenome_bin12</strain>
    </source>
</reference>
<evidence type="ECO:0000313" key="2">
    <source>
        <dbReference type="EMBL" id="PZR83496.1"/>
    </source>
</evidence>
<feature type="transmembrane region" description="Helical" evidence="1">
    <location>
        <begin position="75"/>
        <end position="95"/>
    </location>
</feature>
<sequence>MVRVATVSEAAFSFLASIGALPVSSTPSANCTVPPPPTVPEAPGGRLVLLVGGVAVLGLLTLVRRCRGATTTAISSLALVMAAGALLGMIAAGAASAPCGSGAVLGTSTSATPLTWPDIPWITGAVLVSVGILLTVPGISRRWAWRPVRKPAGGGN</sequence>
<dbReference type="AlphaFoldDB" id="A0A2W5ZKV2"/>
<dbReference type="EMBL" id="QHBU01000034">
    <property type="protein sequence ID" value="PZR83496.1"/>
    <property type="molecule type" value="Genomic_DNA"/>
</dbReference>
<keyword evidence="1" id="KW-1133">Transmembrane helix</keyword>
<keyword evidence="1" id="KW-0812">Transmembrane</keyword>
<keyword evidence="1" id="KW-0472">Membrane</keyword>
<evidence type="ECO:0000256" key="1">
    <source>
        <dbReference type="SAM" id="Phobius"/>
    </source>
</evidence>
<name>A0A2W5ZKV2_9BACT</name>
<protein>
    <submittedName>
        <fullName evidence="2">Uncharacterized protein</fullName>
    </submittedName>
</protein>
<proteinExistence type="predicted"/>
<feature type="transmembrane region" description="Helical" evidence="1">
    <location>
        <begin position="44"/>
        <end position="63"/>
    </location>
</feature>
<accession>A0A2W5ZKV2</accession>